<name>A0ABV0UM72_9TELE</name>
<accession>A0ABV0UM72</accession>
<sequence>MTSSLQEDPQVRLCHSRLPPFSPMSGYRCGLRHHLVNFLQSALHIDAHLLQHSRRLFHCGECLCSRVQKHFQFSWIGRPRLHIPLPQLLDDVSHLLPFLLDLHCVVLVEIDSLSLITNKISYFYVM</sequence>
<reference evidence="1 2" key="1">
    <citation type="submission" date="2021-06" db="EMBL/GenBank/DDBJ databases">
        <authorList>
            <person name="Palmer J.M."/>
        </authorList>
    </citation>
    <scope>NUCLEOTIDE SEQUENCE [LARGE SCALE GENOMIC DNA]</scope>
    <source>
        <strain evidence="2">if_2019</strain>
        <tissue evidence="1">Muscle</tissue>
    </source>
</reference>
<evidence type="ECO:0000313" key="1">
    <source>
        <dbReference type="EMBL" id="MEQ2245949.1"/>
    </source>
</evidence>
<comment type="caution">
    <text evidence="1">The sequence shown here is derived from an EMBL/GenBank/DDBJ whole genome shotgun (WGS) entry which is preliminary data.</text>
</comment>
<evidence type="ECO:0000313" key="2">
    <source>
        <dbReference type="Proteomes" id="UP001482620"/>
    </source>
</evidence>
<dbReference type="EMBL" id="JAHRIQ010075176">
    <property type="protein sequence ID" value="MEQ2245949.1"/>
    <property type="molecule type" value="Genomic_DNA"/>
</dbReference>
<dbReference type="Proteomes" id="UP001482620">
    <property type="component" value="Unassembled WGS sequence"/>
</dbReference>
<protein>
    <submittedName>
        <fullName evidence="1">Uncharacterized protein</fullName>
    </submittedName>
</protein>
<keyword evidence="2" id="KW-1185">Reference proteome</keyword>
<proteinExistence type="predicted"/>
<organism evidence="1 2">
    <name type="scientific">Ilyodon furcidens</name>
    <name type="common">goldbreast splitfin</name>
    <dbReference type="NCBI Taxonomy" id="33524"/>
    <lineage>
        <taxon>Eukaryota</taxon>
        <taxon>Metazoa</taxon>
        <taxon>Chordata</taxon>
        <taxon>Craniata</taxon>
        <taxon>Vertebrata</taxon>
        <taxon>Euteleostomi</taxon>
        <taxon>Actinopterygii</taxon>
        <taxon>Neopterygii</taxon>
        <taxon>Teleostei</taxon>
        <taxon>Neoteleostei</taxon>
        <taxon>Acanthomorphata</taxon>
        <taxon>Ovalentaria</taxon>
        <taxon>Atherinomorphae</taxon>
        <taxon>Cyprinodontiformes</taxon>
        <taxon>Goodeidae</taxon>
        <taxon>Ilyodon</taxon>
    </lineage>
</organism>
<gene>
    <name evidence="1" type="ORF">ILYODFUR_033384</name>
</gene>